<keyword evidence="2" id="KW-1185">Reference proteome</keyword>
<accession>A0A6A5SFS5</accession>
<dbReference type="Proteomes" id="UP000800038">
    <property type="component" value="Unassembled WGS sequence"/>
</dbReference>
<dbReference type="AlphaFoldDB" id="A0A6A5SFS5"/>
<gene>
    <name evidence="1" type="ORF">EJ02DRAFT_16214</name>
</gene>
<evidence type="ECO:0000313" key="2">
    <source>
        <dbReference type="Proteomes" id="UP000800038"/>
    </source>
</evidence>
<proteinExistence type="predicted"/>
<organism evidence="1 2">
    <name type="scientific">Clathrospora elynae</name>
    <dbReference type="NCBI Taxonomy" id="706981"/>
    <lineage>
        <taxon>Eukaryota</taxon>
        <taxon>Fungi</taxon>
        <taxon>Dikarya</taxon>
        <taxon>Ascomycota</taxon>
        <taxon>Pezizomycotina</taxon>
        <taxon>Dothideomycetes</taxon>
        <taxon>Pleosporomycetidae</taxon>
        <taxon>Pleosporales</taxon>
        <taxon>Diademaceae</taxon>
        <taxon>Clathrospora</taxon>
    </lineage>
</organism>
<name>A0A6A5SFS5_9PLEO</name>
<evidence type="ECO:0000313" key="1">
    <source>
        <dbReference type="EMBL" id="KAF1938712.1"/>
    </source>
</evidence>
<protein>
    <submittedName>
        <fullName evidence="1">Uncharacterized protein</fullName>
    </submittedName>
</protein>
<dbReference type="EMBL" id="ML976097">
    <property type="protein sequence ID" value="KAF1938712.1"/>
    <property type="molecule type" value="Genomic_DNA"/>
</dbReference>
<sequence>MQSHRRVRRAHGDNGVGGSHHTLLEQKGWDRHFFGTAPCATLIGTSAITCIWSRRITPPHVLHHHNILISRPPPVEPRRRDCARCIFTTSFQHLFWISKATEQALCRFSWAVRYQLSTSICGYATFTDWTASAPNPRHSGYIHHNRGHGQS</sequence>
<reference evidence="1" key="1">
    <citation type="journal article" date="2020" name="Stud. Mycol.">
        <title>101 Dothideomycetes genomes: a test case for predicting lifestyles and emergence of pathogens.</title>
        <authorList>
            <person name="Haridas S."/>
            <person name="Albert R."/>
            <person name="Binder M."/>
            <person name="Bloem J."/>
            <person name="Labutti K."/>
            <person name="Salamov A."/>
            <person name="Andreopoulos B."/>
            <person name="Baker S."/>
            <person name="Barry K."/>
            <person name="Bills G."/>
            <person name="Bluhm B."/>
            <person name="Cannon C."/>
            <person name="Castanera R."/>
            <person name="Culley D."/>
            <person name="Daum C."/>
            <person name="Ezra D."/>
            <person name="Gonzalez J."/>
            <person name="Henrissat B."/>
            <person name="Kuo A."/>
            <person name="Liang C."/>
            <person name="Lipzen A."/>
            <person name="Lutzoni F."/>
            <person name="Magnuson J."/>
            <person name="Mondo S."/>
            <person name="Nolan M."/>
            <person name="Ohm R."/>
            <person name="Pangilinan J."/>
            <person name="Park H.-J."/>
            <person name="Ramirez L."/>
            <person name="Alfaro M."/>
            <person name="Sun H."/>
            <person name="Tritt A."/>
            <person name="Yoshinaga Y."/>
            <person name="Zwiers L.-H."/>
            <person name="Turgeon B."/>
            <person name="Goodwin S."/>
            <person name="Spatafora J."/>
            <person name="Crous P."/>
            <person name="Grigoriev I."/>
        </authorList>
    </citation>
    <scope>NUCLEOTIDE SEQUENCE</scope>
    <source>
        <strain evidence="1">CBS 161.51</strain>
    </source>
</reference>